<evidence type="ECO:0000313" key="3">
    <source>
        <dbReference type="Proteomes" id="UP001634007"/>
    </source>
</evidence>
<dbReference type="AlphaFoldDB" id="A0ABD3ISH6"/>
<sequence length="168" mass="17904">MNKNEKSEKRSSGVCDKMFGGIRRIARGRQAPDPPQSKPVVGDWTNVVLENGEGKSSTSGSGANKPKFESTLGVDQESKGSGHDIDHRSTTYINRTWLKIRSMTTVGGGKTHMPTKDTSGGKTHMPTKDTGHDQFADYITRAKKKFQKISTMRGGGGGAGGGGGFSSK</sequence>
<dbReference type="PANTHER" id="PTHR36746">
    <property type="entry name" value="BNAC04G51760D PROTEIN"/>
    <property type="match status" value="1"/>
</dbReference>
<evidence type="ECO:0000256" key="1">
    <source>
        <dbReference type="SAM" id="MobiDB-lite"/>
    </source>
</evidence>
<gene>
    <name evidence="2" type="ORF">ACJRO7_009027</name>
</gene>
<organism evidence="2 3">
    <name type="scientific">Eucalyptus globulus</name>
    <name type="common">Tasmanian blue gum</name>
    <dbReference type="NCBI Taxonomy" id="34317"/>
    <lineage>
        <taxon>Eukaryota</taxon>
        <taxon>Viridiplantae</taxon>
        <taxon>Streptophyta</taxon>
        <taxon>Embryophyta</taxon>
        <taxon>Tracheophyta</taxon>
        <taxon>Spermatophyta</taxon>
        <taxon>Magnoliopsida</taxon>
        <taxon>eudicotyledons</taxon>
        <taxon>Gunneridae</taxon>
        <taxon>Pentapetalae</taxon>
        <taxon>rosids</taxon>
        <taxon>malvids</taxon>
        <taxon>Myrtales</taxon>
        <taxon>Myrtaceae</taxon>
        <taxon>Myrtoideae</taxon>
        <taxon>Eucalypteae</taxon>
        <taxon>Eucalyptus</taxon>
    </lineage>
</organism>
<keyword evidence="3" id="KW-1185">Reference proteome</keyword>
<feature type="region of interest" description="Disordered" evidence="1">
    <location>
        <begin position="105"/>
        <end position="132"/>
    </location>
</feature>
<feature type="region of interest" description="Disordered" evidence="1">
    <location>
        <begin position="149"/>
        <end position="168"/>
    </location>
</feature>
<feature type="region of interest" description="Disordered" evidence="1">
    <location>
        <begin position="1"/>
        <end position="90"/>
    </location>
</feature>
<dbReference type="PANTHER" id="PTHR36746:SF3">
    <property type="entry name" value="DUF4005 DOMAIN-CONTAINING PROTEIN"/>
    <property type="match status" value="1"/>
</dbReference>
<reference evidence="2 3" key="1">
    <citation type="submission" date="2024-11" db="EMBL/GenBank/DDBJ databases">
        <title>Chromosome-level genome assembly of Eucalyptus globulus Labill. provides insights into its genome evolution.</title>
        <authorList>
            <person name="Li X."/>
        </authorList>
    </citation>
    <scope>NUCLEOTIDE SEQUENCE [LARGE SCALE GENOMIC DNA]</scope>
    <source>
        <strain evidence="2">CL2024</strain>
        <tissue evidence="2">Fresh tender leaves</tissue>
    </source>
</reference>
<feature type="compositionally biased region" description="Basic and acidic residues" evidence="1">
    <location>
        <begin position="1"/>
        <end position="11"/>
    </location>
</feature>
<name>A0ABD3ISH6_EUCGL</name>
<dbReference type="Proteomes" id="UP001634007">
    <property type="component" value="Unassembled WGS sequence"/>
</dbReference>
<accession>A0ABD3ISH6</accession>
<dbReference type="EMBL" id="JBJKBG010000011">
    <property type="protein sequence ID" value="KAL3717527.1"/>
    <property type="molecule type" value="Genomic_DNA"/>
</dbReference>
<proteinExistence type="predicted"/>
<feature type="compositionally biased region" description="Gly residues" evidence="1">
    <location>
        <begin position="153"/>
        <end position="168"/>
    </location>
</feature>
<evidence type="ECO:0000313" key="2">
    <source>
        <dbReference type="EMBL" id="KAL3717527.1"/>
    </source>
</evidence>
<feature type="compositionally biased region" description="Basic and acidic residues" evidence="1">
    <location>
        <begin position="76"/>
        <end position="89"/>
    </location>
</feature>
<protein>
    <submittedName>
        <fullName evidence="2">Uncharacterized protein</fullName>
    </submittedName>
</protein>
<comment type="caution">
    <text evidence="2">The sequence shown here is derived from an EMBL/GenBank/DDBJ whole genome shotgun (WGS) entry which is preliminary data.</text>
</comment>